<keyword evidence="11" id="KW-1185">Reference proteome</keyword>
<evidence type="ECO:0000313" key="10">
    <source>
        <dbReference type="EMBL" id="KAK7576758.1"/>
    </source>
</evidence>
<dbReference type="GO" id="GO:0003723">
    <property type="term" value="F:RNA binding"/>
    <property type="evidence" value="ECO:0007669"/>
    <property type="project" value="InterPro"/>
</dbReference>
<proteinExistence type="inferred from homology"/>
<protein>
    <recommendedName>
        <fullName evidence="2">tRNA pseudouridine(55) synthase</fullName>
        <ecNumber evidence="2">5.4.99.25</ecNumber>
    </recommendedName>
    <alternativeName>
        <fullName evidence="7">tRNA pseudouridine 55 synthase</fullName>
    </alternativeName>
    <alternativeName>
        <fullName evidence="5">tRNA pseudouridylate synthase</fullName>
    </alternativeName>
    <alternativeName>
        <fullName evidence="6">tRNA-uridine isomerase</fullName>
    </alternativeName>
</protein>
<accession>A0AAN9TC69</accession>
<feature type="domain" description="Pus10 N-terminal eukaryotes" evidence="8">
    <location>
        <begin position="72"/>
        <end position="230"/>
    </location>
</feature>
<evidence type="ECO:0000256" key="1">
    <source>
        <dbReference type="ARBA" id="ARBA00009652"/>
    </source>
</evidence>
<organism evidence="10 11">
    <name type="scientific">Parthenolecanium corni</name>
    <dbReference type="NCBI Taxonomy" id="536013"/>
    <lineage>
        <taxon>Eukaryota</taxon>
        <taxon>Metazoa</taxon>
        <taxon>Ecdysozoa</taxon>
        <taxon>Arthropoda</taxon>
        <taxon>Hexapoda</taxon>
        <taxon>Insecta</taxon>
        <taxon>Pterygota</taxon>
        <taxon>Neoptera</taxon>
        <taxon>Paraneoptera</taxon>
        <taxon>Hemiptera</taxon>
        <taxon>Sternorrhyncha</taxon>
        <taxon>Coccoidea</taxon>
        <taxon>Coccidae</taxon>
        <taxon>Parthenolecanium</taxon>
    </lineage>
</organism>
<comment type="similarity">
    <text evidence="1">Belongs to the pseudouridine synthase Pus10 family.</text>
</comment>
<dbReference type="InterPro" id="IPR048742">
    <property type="entry name" value="Pus10_N_euk"/>
</dbReference>
<dbReference type="FunFam" id="3.30.70.3190:FF:000001">
    <property type="entry name" value="tRNA pseudouridine synthase Pus10"/>
    <property type="match status" value="1"/>
</dbReference>
<reference evidence="10 11" key="1">
    <citation type="submission" date="2024-03" db="EMBL/GenBank/DDBJ databases">
        <title>Adaptation during the transition from Ophiocordyceps entomopathogen to insect associate is accompanied by gene loss and intensified selection.</title>
        <authorList>
            <person name="Ward C.M."/>
            <person name="Onetto C.A."/>
            <person name="Borneman A.R."/>
        </authorList>
    </citation>
    <scope>NUCLEOTIDE SEQUENCE [LARGE SCALE GENOMIC DNA]</scope>
    <source>
        <strain evidence="10">AWRI1</strain>
        <tissue evidence="10">Single Adult Female</tissue>
    </source>
</reference>
<dbReference type="Pfam" id="PF21238">
    <property type="entry name" value="Pus10_C"/>
    <property type="match status" value="1"/>
</dbReference>
<dbReference type="AlphaFoldDB" id="A0AAN9TC69"/>
<name>A0AAN9TC69_9HEMI</name>
<dbReference type="GO" id="GO:0031119">
    <property type="term" value="P:tRNA pseudouridine synthesis"/>
    <property type="evidence" value="ECO:0007669"/>
    <property type="project" value="TreeGrafter"/>
</dbReference>
<evidence type="ECO:0000313" key="11">
    <source>
        <dbReference type="Proteomes" id="UP001367676"/>
    </source>
</evidence>
<dbReference type="SUPFAM" id="SSF55120">
    <property type="entry name" value="Pseudouridine synthase"/>
    <property type="match status" value="1"/>
</dbReference>
<dbReference type="EC" id="5.4.99.25" evidence="2"/>
<dbReference type="EMBL" id="JBBCAQ010000036">
    <property type="protein sequence ID" value="KAK7576758.1"/>
    <property type="molecule type" value="Genomic_DNA"/>
</dbReference>
<evidence type="ECO:0000259" key="8">
    <source>
        <dbReference type="Pfam" id="PF21237"/>
    </source>
</evidence>
<evidence type="ECO:0000259" key="9">
    <source>
        <dbReference type="Pfam" id="PF21238"/>
    </source>
</evidence>
<evidence type="ECO:0000256" key="7">
    <source>
        <dbReference type="ARBA" id="ARBA00083669"/>
    </source>
</evidence>
<sequence>MEDNSEQKSNTCKENDFTGVYEDLRKHGVCKICAYRFLCSSELKLRLDEFLENNGYEKDSTSVPKMSKENSCIICLGLFENKVLEDVVKQILKQTSRTNYDCDTYMLALVLPASCKLREQSTFVYLKSKFPALYKECPYAPRLGLKESWRFYCCSAISKTIEKNLDVNSPLMIQITFSYAGDCKDFRNISKIVKGKMNLAAALKLLDDSDFSRLYPFPMEVPDDCVHVASVDIKRDSIFFAGRYNKFSRELSQTPWILSDGERKMELSVEEIISEKLKTIMKAEDSRFSSSGREDVDVRTLGTGRPFAVELINPRISNVSFHDIRNVENKINEDGKNLISIRHLQIVDRSEMISLKQGEEHKTKDYCCVCIVKKVCDIDDLKKMLPSTPLTLLQKTPIRVLHRRTVATRPKIIHELTLEGVNVPSPQGSTVFKINLKTEAGTYIKEFVHGDFGRTQPNLSAILGDIPIDVLALDVTNVEVDWPPKINYLQESLP</sequence>
<keyword evidence="4" id="KW-0413">Isomerase</keyword>
<comment type="caution">
    <text evidence="10">The sequence shown here is derived from an EMBL/GenBank/DDBJ whole genome shotgun (WGS) entry which is preliminary data.</text>
</comment>
<dbReference type="InterPro" id="IPR039894">
    <property type="entry name" value="Pus10-like"/>
</dbReference>
<evidence type="ECO:0000256" key="4">
    <source>
        <dbReference type="ARBA" id="ARBA00023235"/>
    </source>
</evidence>
<dbReference type="Gene3D" id="3.30.70.3190">
    <property type="match status" value="1"/>
</dbReference>
<feature type="domain" description="Pus10-like C-terminal" evidence="9">
    <location>
        <begin position="239"/>
        <end position="479"/>
    </location>
</feature>
<evidence type="ECO:0000256" key="6">
    <source>
        <dbReference type="ARBA" id="ARBA00079393"/>
    </source>
</evidence>
<evidence type="ECO:0000256" key="2">
    <source>
        <dbReference type="ARBA" id="ARBA00012787"/>
    </source>
</evidence>
<dbReference type="InterPro" id="IPR020103">
    <property type="entry name" value="PsdUridine_synth_cat_dom_sf"/>
</dbReference>
<dbReference type="GO" id="GO:0160148">
    <property type="term" value="F:tRNA pseudouridine(55) synthase activity"/>
    <property type="evidence" value="ECO:0007669"/>
    <property type="project" value="UniProtKB-EC"/>
</dbReference>
<keyword evidence="3" id="KW-0819">tRNA processing</keyword>
<dbReference type="FunFam" id="3.30.70.2510:FF:000001">
    <property type="entry name" value="tRNA pseudouridine synthase Pus10"/>
    <property type="match status" value="1"/>
</dbReference>
<evidence type="ECO:0000256" key="3">
    <source>
        <dbReference type="ARBA" id="ARBA00022694"/>
    </source>
</evidence>
<dbReference type="Gene3D" id="3.30.70.2510">
    <property type="match status" value="1"/>
</dbReference>
<gene>
    <name evidence="10" type="ORF">V9T40_013044</name>
</gene>
<dbReference type="PANTHER" id="PTHR21568:SF0">
    <property type="entry name" value="TRNA PSEUDOURIDINE SYNTHASE PUS10"/>
    <property type="match status" value="1"/>
</dbReference>
<dbReference type="InterPro" id="IPR048741">
    <property type="entry name" value="Pus10-like_C"/>
</dbReference>
<evidence type="ECO:0000256" key="5">
    <source>
        <dbReference type="ARBA" id="ARBA00075270"/>
    </source>
</evidence>
<dbReference type="Proteomes" id="UP001367676">
    <property type="component" value="Unassembled WGS sequence"/>
</dbReference>
<dbReference type="Pfam" id="PF21237">
    <property type="entry name" value="Pus10_N_euk"/>
    <property type="match status" value="1"/>
</dbReference>
<dbReference type="PANTHER" id="PTHR21568">
    <property type="entry name" value="TRNA PSEUDOURIDINE SYNTHASE PUS10"/>
    <property type="match status" value="1"/>
</dbReference>